<dbReference type="EMBL" id="JBHSPH010000001">
    <property type="protein sequence ID" value="MFC5860793.1"/>
    <property type="molecule type" value="Genomic_DNA"/>
</dbReference>
<keyword evidence="2 3" id="KW-0119">Carbohydrate metabolism</keyword>
<dbReference type="HAMAP" id="MF_00068">
    <property type="entry name" value="MurQ"/>
    <property type="match status" value="1"/>
</dbReference>
<dbReference type="SUPFAM" id="SSF53697">
    <property type="entry name" value="SIS domain"/>
    <property type="match status" value="1"/>
</dbReference>
<dbReference type="InterPro" id="IPR000408">
    <property type="entry name" value="Reg_chr_condens"/>
</dbReference>
<dbReference type="PANTHER" id="PTHR10088:SF4">
    <property type="entry name" value="GLUCOKINASE REGULATORY PROTEIN"/>
    <property type="match status" value="1"/>
</dbReference>
<reference evidence="6" key="1">
    <citation type="journal article" date="2019" name="Int. J. Syst. Evol. Microbiol.">
        <title>The Global Catalogue of Microorganisms (GCM) 10K type strain sequencing project: providing services to taxonomists for standard genome sequencing and annotation.</title>
        <authorList>
            <consortium name="The Broad Institute Genomics Platform"/>
            <consortium name="The Broad Institute Genome Sequencing Center for Infectious Disease"/>
            <person name="Wu L."/>
            <person name="Ma J."/>
        </authorList>
    </citation>
    <scope>NUCLEOTIDE SEQUENCE [LARGE SCALE GENOMIC DNA]</scope>
    <source>
        <strain evidence="6">JCM 4087</strain>
    </source>
</reference>
<dbReference type="Pfam" id="PF22645">
    <property type="entry name" value="GKRP_SIS_N"/>
    <property type="match status" value="1"/>
</dbReference>
<comment type="similarity">
    <text evidence="3">Belongs to the GCKR-like family. MurNAc-6-P etherase subfamily.</text>
</comment>
<dbReference type="InterPro" id="IPR005486">
    <property type="entry name" value="Glucokinase_regulatory_CS"/>
</dbReference>
<protein>
    <recommendedName>
        <fullName evidence="3">N-acetylmuramic acid 6-phosphate etherase</fullName>
        <shortName evidence="3">MurNAc-6-P etherase</shortName>
        <ecNumber evidence="3">4.2.1.126</ecNumber>
    </recommendedName>
    <alternativeName>
        <fullName evidence="3">N-acetylmuramic acid 6-phosphate hydrolase</fullName>
    </alternativeName>
    <alternativeName>
        <fullName evidence="3">N-acetylmuramic acid 6-phosphate lyase</fullName>
    </alternativeName>
</protein>
<dbReference type="EC" id="4.2.1.126" evidence="3"/>
<organism evidence="5 6">
    <name type="scientific">Acidicapsa dinghuensis</name>
    <dbReference type="NCBI Taxonomy" id="2218256"/>
    <lineage>
        <taxon>Bacteria</taxon>
        <taxon>Pseudomonadati</taxon>
        <taxon>Acidobacteriota</taxon>
        <taxon>Terriglobia</taxon>
        <taxon>Terriglobales</taxon>
        <taxon>Acidobacteriaceae</taxon>
        <taxon>Acidicapsa</taxon>
    </lineage>
</organism>
<dbReference type="Proteomes" id="UP001596091">
    <property type="component" value="Unassembled WGS sequence"/>
</dbReference>
<dbReference type="NCBIfam" id="NF003915">
    <property type="entry name" value="PRK05441.1"/>
    <property type="match status" value="1"/>
</dbReference>
<comment type="miscellaneous">
    <text evidence="3">A lyase-type mechanism (elimination/hydration) is suggested for the cleavage of the lactyl ether bond of MurNAc 6-phosphate, with the formation of an alpha,beta-unsaturated aldehyde intermediate with (E)-stereochemistry, followed by the syn addition of water to give product.</text>
</comment>
<dbReference type="InterPro" id="IPR046348">
    <property type="entry name" value="SIS_dom_sf"/>
</dbReference>
<dbReference type="Gene3D" id="3.40.50.10490">
    <property type="entry name" value="Glucose-6-phosphate isomerase like protein, domain 1"/>
    <property type="match status" value="1"/>
</dbReference>
<dbReference type="InterPro" id="IPR005488">
    <property type="entry name" value="Etherase_MurQ"/>
</dbReference>
<evidence type="ECO:0000256" key="2">
    <source>
        <dbReference type="ARBA" id="ARBA00023277"/>
    </source>
</evidence>
<dbReference type="PROSITE" id="PS51464">
    <property type="entry name" value="SIS"/>
    <property type="match status" value="1"/>
</dbReference>
<dbReference type="RefSeq" id="WP_263335096.1">
    <property type="nucleotide sequence ID" value="NZ_JAGSYH010000002.1"/>
</dbReference>
<feature type="active site" evidence="3">
    <location>
        <position position="120"/>
    </location>
</feature>
<name>A0ABW1E9Q9_9BACT</name>
<feature type="domain" description="SIS" evidence="4">
    <location>
        <begin position="61"/>
        <end position="227"/>
    </location>
</feature>
<keyword evidence="6" id="KW-1185">Reference proteome</keyword>
<evidence type="ECO:0000256" key="3">
    <source>
        <dbReference type="HAMAP-Rule" id="MF_00068"/>
    </source>
</evidence>
<dbReference type="GO" id="GO:0016829">
    <property type="term" value="F:lyase activity"/>
    <property type="evidence" value="ECO:0007669"/>
    <property type="project" value="UniProtKB-KW"/>
</dbReference>
<dbReference type="CDD" id="cd05007">
    <property type="entry name" value="SIS_Etherase"/>
    <property type="match status" value="1"/>
</dbReference>
<dbReference type="PANTHER" id="PTHR10088">
    <property type="entry name" value="GLUCOKINASE REGULATORY PROTEIN"/>
    <property type="match status" value="1"/>
</dbReference>
<dbReference type="InterPro" id="IPR040190">
    <property type="entry name" value="MURQ/GCKR"/>
</dbReference>
<evidence type="ECO:0000313" key="6">
    <source>
        <dbReference type="Proteomes" id="UP001596091"/>
    </source>
</evidence>
<comment type="pathway">
    <text evidence="3">Amino-sugar metabolism; N-acetylmuramate degradation.</text>
</comment>
<comment type="caution">
    <text evidence="5">The sequence shown here is derived from an EMBL/GenBank/DDBJ whole genome shotgun (WGS) entry which is preliminary data.</text>
</comment>
<keyword evidence="1 3" id="KW-0456">Lyase</keyword>
<proteinExistence type="inferred from homology"/>
<comment type="catalytic activity">
    <reaction evidence="3">
        <text>N-acetyl-D-muramate 6-phosphate + H2O = N-acetyl-D-glucosamine 6-phosphate + (R)-lactate</text>
        <dbReference type="Rhea" id="RHEA:26410"/>
        <dbReference type="ChEBI" id="CHEBI:15377"/>
        <dbReference type="ChEBI" id="CHEBI:16004"/>
        <dbReference type="ChEBI" id="CHEBI:57513"/>
        <dbReference type="ChEBI" id="CHEBI:58722"/>
        <dbReference type="EC" id="4.2.1.126"/>
    </reaction>
</comment>
<accession>A0ABW1E9Q9</accession>
<evidence type="ECO:0000259" key="4">
    <source>
        <dbReference type="PROSITE" id="PS51464"/>
    </source>
</evidence>
<comment type="subunit">
    <text evidence="3">Homodimer.</text>
</comment>
<feature type="active site" description="Proton donor" evidence="3">
    <location>
        <position position="89"/>
    </location>
</feature>
<dbReference type="PROSITE" id="PS50012">
    <property type="entry name" value="RCC1_3"/>
    <property type="match status" value="1"/>
</dbReference>
<evidence type="ECO:0000256" key="1">
    <source>
        <dbReference type="ARBA" id="ARBA00023239"/>
    </source>
</evidence>
<dbReference type="InterPro" id="IPR001347">
    <property type="entry name" value="SIS_dom"/>
</dbReference>
<sequence>MASPANLNLAQLVTESRNPATNHLDELPTLEMLQLINSEDAKVAEAVRLELPSIARAVDEISARFRQRGRLFYIGAGTSGRLGVLDASECPPTFSVSADLVQGLIAGGDRALRLSSEHSEDSPEDGARDLEQAGFAHGQRHDIVVGIAASGRTPYVLGALAWAKSQSCLTVGLSCVPNSALALAANIAITPVTGPEVITGSTRMKAGTATKLVLNMLSTGVMVRTGATYGNLMVNVRPTNAKLVDRAQRIIVEAAGCKPEQAANLLRESGNDVKTAIVMARLNLSRTDAESALYRANGSLTHVLNPERFPQQEP</sequence>
<comment type="function">
    <text evidence="3">Specifically catalyzes the cleavage of the D-lactyl ether substituent of MurNAc 6-phosphate, producing GlcNAc 6-phosphate and D-lactate.</text>
</comment>
<dbReference type="Gene3D" id="1.10.8.1080">
    <property type="match status" value="1"/>
</dbReference>
<dbReference type="NCBIfam" id="TIGR00274">
    <property type="entry name" value="N-acetylmuramic acid 6-phosphate etherase"/>
    <property type="match status" value="1"/>
</dbReference>
<dbReference type="PROSITE" id="PS01272">
    <property type="entry name" value="GCKR"/>
    <property type="match status" value="1"/>
</dbReference>
<evidence type="ECO:0000313" key="5">
    <source>
        <dbReference type="EMBL" id="MFC5860793.1"/>
    </source>
</evidence>
<gene>
    <name evidence="3 5" type="primary">murQ</name>
    <name evidence="5" type="ORF">ACFPT7_00645</name>
</gene>
<dbReference type="NCBIfam" id="NF009222">
    <property type="entry name" value="PRK12570.1"/>
    <property type="match status" value="1"/>
</dbReference>